<keyword evidence="2" id="KW-1003">Cell membrane</keyword>
<dbReference type="Pfam" id="PF13567">
    <property type="entry name" value="DUF4131"/>
    <property type="match status" value="1"/>
</dbReference>
<feature type="transmembrane region" description="Helical" evidence="6">
    <location>
        <begin position="100"/>
        <end position="117"/>
    </location>
</feature>
<evidence type="ECO:0000256" key="3">
    <source>
        <dbReference type="ARBA" id="ARBA00022692"/>
    </source>
</evidence>
<feature type="transmembrane region" description="Helical" evidence="6">
    <location>
        <begin position="37"/>
        <end position="55"/>
    </location>
</feature>
<evidence type="ECO:0000256" key="4">
    <source>
        <dbReference type="ARBA" id="ARBA00022989"/>
    </source>
</evidence>
<protein>
    <recommendedName>
        <fullName evidence="11">DUF4131 domain-containing protein</fullName>
    </recommendedName>
</protein>
<sequence length="729" mass="77785">MTESVKTSLIGLPVVRRERLASQSAVPRPPVTLRAGLLPWIPFWLALGIGGWFLLRDEPGRKFYAALVLIGGMSLLLSLAAPRLAETGRIGWPWADRLRLVGLALCLITLGAGLAGGRAHMVAAPVLGFRYYGPVEGRVIGIDRSSSDRIRLLLDRVRLHKVPPTRTPERVRVSLHDYETLPVPGQQVMLTAHLAPPAGPTEPGAFDFRRLAWFERLGAVGYARTPVLTVAPPAGDGLLSMHRLRMNLAESMRQKIGGQAGAVAAALMTGDRSGIAEQTNQIMRDSNLYHIISISGLHMSMLAGFVYAGLRLVGTAIQGATGLRPGPLHKLAAAGALTAAGVYLWLSGGGVATERSFVMVAVMLLAIIADRRAVSLRTVAVAATIVLVVKPEALTDPGFQMSFAATVALILVHEPWLKVSPHLTWWTRPILMLVVSSLVASLATAPIAAAHFGRMTQYGLLANMLVVPVVGVLVMPGGAMAALLAPIGLAQPALWLMGVGTSWMLMIAQWIADLRGAVMLIPAAPNSVLPVMAIGAVLVTLGPMGGYHRAALFSRRLAGAVLMVGAIILWLTDRRPDILISAQGDAVAIMTPAGRVPSKPTGGSFAVRNWLEADGNPADQVQAAAHQLWRGEASNRVAKLTQSANPLLIRHLTKSSAEQNSGTFCQNQEIVVITGRLSDGKTSKEGCLIVDTDYLRIHGATAIYLHQNRLEIISTETSPQKRFWSSSSS</sequence>
<evidence type="ECO:0000259" key="7">
    <source>
        <dbReference type="Pfam" id="PF03772"/>
    </source>
</evidence>
<feature type="transmembrane region" description="Helical" evidence="6">
    <location>
        <begin position="288"/>
        <end position="308"/>
    </location>
</feature>
<evidence type="ECO:0000313" key="9">
    <source>
        <dbReference type="EMBL" id="GLK64274.1"/>
    </source>
</evidence>
<evidence type="ECO:0000256" key="1">
    <source>
        <dbReference type="ARBA" id="ARBA00004651"/>
    </source>
</evidence>
<dbReference type="EMBL" id="BSFH01000026">
    <property type="protein sequence ID" value="GLK64274.1"/>
    <property type="molecule type" value="Genomic_DNA"/>
</dbReference>
<dbReference type="InterPro" id="IPR052159">
    <property type="entry name" value="Competence_DNA_uptake"/>
</dbReference>
<reference evidence="9" key="1">
    <citation type="journal article" date="2014" name="Int. J. Syst. Evol. Microbiol.">
        <title>Complete genome sequence of Corynebacterium casei LMG S-19264T (=DSM 44701T), isolated from a smear-ripened cheese.</title>
        <authorList>
            <consortium name="US DOE Joint Genome Institute (JGI-PGF)"/>
            <person name="Walter F."/>
            <person name="Albersmeier A."/>
            <person name="Kalinowski J."/>
            <person name="Ruckert C."/>
        </authorList>
    </citation>
    <scope>NUCLEOTIDE SEQUENCE</scope>
    <source>
        <strain evidence="9">VKM B-2222</strain>
    </source>
</reference>
<feature type="transmembrane region" description="Helical" evidence="6">
    <location>
        <begin position="358"/>
        <end position="387"/>
    </location>
</feature>
<evidence type="ECO:0008006" key="11">
    <source>
        <dbReference type="Google" id="ProtNLM"/>
    </source>
</evidence>
<name>A0AAD3RU30_9RHOB</name>
<evidence type="ECO:0000256" key="6">
    <source>
        <dbReference type="SAM" id="Phobius"/>
    </source>
</evidence>
<evidence type="ECO:0000313" key="10">
    <source>
        <dbReference type="Proteomes" id="UP001143349"/>
    </source>
</evidence>
<evidence type="ECO:0000259" key="8">
    <source>
        <dbReference type="Pfam" id="PF13567"/>
    </source>
</evidence>
<evidence type="ECO:0000256" key="5">
    <source>
        <dbReference type="ARBA" id="ARBA00023136"/>
    </source>
</evidence>
<evidence type="ECO:0000256" key="2">
    <source>
        <dbReference type="ARBA" id="ARBA00022475"/>
    </source>
</evidence>
<feature type="transmembrane region" description="Helical" evidence="6">
    <location>
        <begin position="429"/>
        <end position="452"/>
    </location>
</feature>
<dbReference type="Proteomes" id="UP001143349">
    <property type="component" value="Unassembled WGS sequence"/>
</dbReference>
<dbReference type="Pfam" id="PF03772">
    <property type="entry name" value="Competence"/>
    <property type="match status" value="1"/>
</dbReference>
<comment type="subcellular location">
    <subcellularLocation>
        <location evidence="1">Cell membrane</location>
        <topology evidence="1">Multi-pass membrane protein</topology>
    </subcellularLocation>
</comment>
<gene>
    <name evidence="9" type="ORF">GCM10017635_17450</name>
</gene>
<reference evidence="9" key="2">
    <citation type="submission" date="2023-01" db="EMBL/GenBank/DDBJ databases">
        <authorList>
            <person name="Sun Q."/>
            <person name="Evtushenko L."/>
        </authorList>
    </citation>
    <scope>NUCLEOTIDE SEQUENCE</scope>
    <source>
        <strain evidence="9">VKM B-2222</strain>
    </source>
</reference>
<organism evidence="9 10">
    <name type="scientific">Paracoccus kondratievae</name>
    <dbReference type="NCBI Taxonomy" id="135740"/>
    <lineage>
        <taxon>Bacteria</taxon>
        <taxon>Pseudomonadati</taxon>
        <taxon>Pseudomonadota</taxon>
        <taxon>Alphaproteobacteria</taxon>
        <taxon>Rhodobacterales</taxon>
        <taxon>Paracoccaceae</taxon>
        <taxon>Paracoccus</taxon>
    </lineage>
</organism>
<dbReference type="PANTHER" id="PTHR30619">
    <property type="entry name" value="DNA INTERNALIZATION/COMPETENCE PROTEIN COMEC/REC2"/>
    <property type="match status" value="1"/>
</dbReference>
<dbReference type="RefSeq" id="WP_271179633.1">
    <property type="nucleotide sequence ID" value="NZ_BSFH01000026.1"/>
</dbReference>
<feature type="transmembrane region" description="Helical" evidence="6">
    <location>
        <begin position="328"/>
        <end position="346"/>
    </location>
</feature>
<dbReference type="GO" id="GO:0005886">
    <property type="term" value="C:plasma membrane"/>
    <property type="evidence" value="ECO:0007669"/>
    <property type="project" value="UniProtKB-SubCell"/>
</dbReference>
<proteinExistence type="predicted"/>
<dbReference type="AlphaFoldDB" id="A0AAD3RU30"/>
<dbReference type="InterPro" id="IPR004477">
    <property type="entry name" value="ComEC_N"/>
</dbReference>
<feature type="transmembrane region" description="Helical" evidence="6">
    <location>
        <begin position="553"/>
        <end position="571"/>
    </location>
</feature>
<feature type="domain" description="ComEC/Rec2-related protein" evidence="7">
    <location>
        <begin position="267"/>
        <end position="541"/>
    </location>
</feature>
<keyword evidence="5 6" id="KW-0472">Membrane</keyword>
<keyword evidence="10" id="KW-1185">Reference proteome</keyword>
<dbReference type="PANTHER" id="PTHR30619:SF1">
    <property type="entry name" value="RECOMBINATION PROTEIN 2"/>
    <property type="match status" value="1"/>
</dbReference>
<feature type="transmembrane region" description="Helical" evidence="6">
    <location>
        <begin position="492"/>
        <end position="512"/>
    </location>
</feature>
<keyword evidence="4 6" id="KW-1133">Transmembrane helix</keyword>
<dbReference type="InterPro" id="IPR025405">
    <property type="entry name" value="DUF4131"/>
</dbReference>
<feature type="transmembrane region" description="Helical" evidence="6">
    <location>
        <begin position="518"/>
        <end position="541"/>
    </location>
</feature>
<accession>A0AAD3RU30</accession>
<feature type="transmembrane region" description="Helical" evidence="6">
    <location>
        <begin position="458"/>
        <end position="485"/>
    </location>
</feature>
<feature type="domain" description="DUF4131" evidence="8">
    <location>
        <begin position="62"/>
        <end position="226"/>
    </location>
</feature>
<keyword evidence="3 6" id="KW-0812">Transmembrane</keyword>
<feature type="transmembrane region" description="Helical" evidence="6">
    <location>
        <begin position="62"/>
        <end position="80"/>
    </location>
</feature>
<dbReference type="NCBIfam" id="TIGR00360">
    <property type="entry name" value="ComEC_N-term"/>
    <property type="match status" value="1"/>
</dbReference>
<comment type="caution">
    <text evidence="9">The sequence shown here is derived from an EMBL/GenBank/DDBJ whole genome shotgun (WGS) entry which is preliminary data.</text>
</comment>